<keyword evidence="4 11" id="KW-0028">Amino-acid biosynthesis</keyword>
<evidence type="ECO:0000256" key="3">
    <source>
        <dbReference type="ARBA" id="ARBA00012154"/>
    </source>
</evidence>
<comment type="subunit">
    <text evidence="11">Monomer.</text>
</comment>
<dbReference type="GO" id="GO:0009423">
    <property type="term" value="P:chorismate biosynthetic process"/>
    <property type="evidence" value="ECO:0007669"/>
    <property type="project" value="UniProtKB-UniRule"/>
</dbReference>
<evidence type="ECO:0000256" key="11">
    <source>
        <dbReference type="HAMAP-Rule" id="MF_00109"/>
    </source>
</evidence>
<dbReference type="PANTHER" id="PTHR21087:SF16">
    <property type="entry name" value="SHIKIMATE KINASE 1, CHLOROPLASTIC"/>
    <property type="match status" value="1"/>
</dbReference>
<dbReference type="InterPro" id="IPR023000">
    <property type="entry name" value="Shikimate_kinase_CS"/>
</dbReference>
<feature type="binding site" evidence="11">
    <location>
        <position position="212"/>
    </location>
    <ligand>
        <name>Mg(2+)</name>
        <dbReference type="ChEBI" id="CHEBI:18420"/>
    </ligand>
</feature>
<feature type="binding site" evidence="11">
    <location>
        <position position="230"/>
    </location>
    <ligand>
        <name>substrate</name>
    </ligand>
</feature>
<evidence type="ECO:0000256" key="4">
    <source>
        <dbReference type="ARBA" id="ARBA00022605"/>
    </source>
</evidence>
<evidence type="ECO:0000313" key="12">
    <source>
        <dbReference type="EMBL" id="MBB5774980.1"/>
    </source>
</evidence>
<feature type="binding site" evidence="11">
    <location>
        <position position="276"/>
    </location>
    <ligand>
        <name>substrate</name>
    </ligand>
</feature>
<dbReference type="UniPathway" id="UPA00053">
    <property type="reaction ID" value="UER00088"/>
</dbReference>
<dbReference type="EC" id="2.7.1.71" evidence="3 11"/>
<keyword evidence="9 11" id="KW-0057">Aromatic amino acid biosynthesis</keyword>
<dbReference type="PROSITE" id="PS01128">
    <property type="entry name" value="SHIKIMATE_KINASE"/>
    <property type="match status" value="1"/>
</dbReference>
<dbReference type="InterPro" id="IPR031322">
    <property type="entry name" value="Shikimate/glucono_kinase"/>
</dbReference>
<dbReference type="GO" id="GO:0004765">
    <property type="term" value="F:shikimate kinase activity"/>
    <property type="evidence" value="ECO:0007669"/>
    <property type="project" value="UniProtKB-UniRule"/>
</dbReference>
<dbReference type="RefSeq" id="WP_313043301.1">
    <property type="nucleotide sequence ID" value="NZ_JACHMB010000001.1"/>
</dbReference>
<comment type="subcellular location">
    <subcellularLocation>
        <location evidence="11">Cytoplasm</location>
    </subcellularLocation>
</comment>
<dbReference type="SUPFAM" id="SSF52540">
    <property type="entry name" value="P-loop containing nucleoside triphosphate hydrolases"/>
    <property type="match status" value="2"/>
</dbReference>
<reference evidence="12 13" key="1">
    <citation type="submission" date="2020-08" db="EMBL/GenBank/DDBJ databases">
        <title>Sequencing the genomes of 1000 actinobacteria strains.</title>
        <authorList>
            <person name="Klenk H.-P."/>
        </authorList>
    </citation>
    <scope>NUCLEOTIDE SEQUENCE [LARGE SCALE GENOMIC DNA]</scope>
    <source>
        <strain evidence="12 13">DSM 45507</strain>
    </source>
</reference>
<accession>A0A7W9G0I8</accession>
<feature type="binding site" evidence="11">
    <location>
        <position position="254"/>
    </location>
    <ligand>
        <name>substrate</name>
    </ligand>
</feature>
<dbReference type="AlphaFoldDB" id="A0A7W9G0I8"/>
<keyword evidence="5 11" id="KW-0808">Transferase</keyword>
<comment type="caution">
    <text evidence="12">The sequence shown here is derived from an EMBL/GenBank/DDBJ whole genome shotgun (WGS) entry which is preliminary data.</text>
</comment>
<dbReference type="InterPro" id="IPR000623">
    <property type="entry name" value="Shikimate_kinase/TSH1"/>
</dbReference>
<dbReference type="GO" id="GO:0008652">
    <property type="term" value="P:amino acid biosynthetic process"/>
    <property type="evidence" value="ECO:0007669"/>
    <property type="project" value="UniProtKB-KW"/>
</dbReference>
<evidence type="ECO:0000313" key="13">
    <source>
        <dbReference type="Proteomes" id="UP000579153"/>
    </source>
</evidence>
<evidence type="ECO:0000256" key="5">
    <source>
        <dbReference type="ARBA" id="ARBA00022679"/>
    </source>
</evidence>
<dbReference type="CDD" id="cd00464">
    <property type="entry name" value="SK"/>
    <property type="match status" value="1"/>
</dbReference>
<keyword evidence="13" id="KW-1185">Reference proteome</keyword>
<evidence type="ECO:0000256" key="2">
    <source>
        <dbReference type="ARBA" id="ARBA00006997"/>
    </source>
</evidence>
<dbReference type="HAMAP" id="MF_00109">
    <property type="entry name" value="Shikimate_kinase"/>
    <property type="match status" value="1"/>
</dbReference>
<evidence type="ECO:0000256" key="7">
    <source>
        <dbReference type="ARBA" id="ARBA00022777"/>
    </source>
</evidence>
<feature type="binding site" evidence="11">
    <location>
        <position position="315"/>
    </location>
    <ligand>
        <name>ATP</name>
        <dbReference type="ChEBI" id="CHEBI:30616"/>
    </ligand>
</feature>
<dbReference type="Proteomes" id="UP000579153">
    <property type="component" value="Unassembled WGS sequence"/>
</dbReference>
<keyword evidence="7 11" id="KW-0418">Kinase</keyword>
<dbReference type="GO" id="GO:0005524">
    <property type="term" value="F:ATP binding"/>
    <property type="evidence" value="ECO:0007669"/>
    <property type="project" value="UniProtKB-UniRule"/>
</dbReference>
<feature type="binding site" evidence="11">
    <location>
        <position position="333"/>
    </location>
    <ligand>
        <name>substrate</name>
    </ligand>
</feature>
<comment type="cofactor">
    <cofactor evidence="11">
        <name>Mg(2+)</name>
        <dbReference type="ChEBI" id="CHEBI:18420"/>
    </cofactor>
    <text evidence="11">Binds 1 Mg(2+) ion per subunit.</text>
</comment>
<evidence type="ECO:0000256" key="9">
    <source>
        <dbReference type="ARBA" id="ARBA00023141"/>
    </source>
</evidence>
<dbReference type="PANTHER" id="PTHR21087">
    <property type="entry name" value="SHIKIMATE KINASE"/>
    <property type="match status" value="1"/>
</dbReference>
<feature type="binding site" evidence="11">
    <location>
        <position position="350"/>
    </location>
    <ligand>
        <name>ATP</name>
        <dbReference type="ChEBI" id="CHEBI:30616"/>
    </ligand>
</feature>
<evidence type="ECO:0000256" key="1">
    <source>
        <dbReference type="ARBA" id="ARBA00004842"/>
    </source>
</evidence>
<dbReference type="PRINTS" id="PR01100">
    <property type="entry name" value="SHIKIMTKNASE"/>
</dbReference>
<keyword evidence="11" id="KW-0479">Metal-binding</keyword>
<dbReference type="Gene3D" id="3.40.50.300">
    <property type="entry name" value="P-loop containing nucleotide triphosphate hydrolases"/>
    <property type="match status" value="2"/>
</dbReference>
<keyword evidence="11" id="KW-0460">Magnesium</keyword>
<keyword evidence="6 11" id="KW-0547">Nucleotide-binding</keyword>
<comment type="catalytic activity">
    <reaction evidence="10 11">
        <text>shikimate + ATP = 3-phosphoshikimate + ADP + H(+)</text>
        <dbReference type="Rhea" id="RHEA:13121"/>
        <dbReference type="ChEBI" id="CHEBI:15378"/>
        <dbReference type="ChEBI" id="CHEBI:30616"/>
        <dbReference type="ChEBI" id="CHEBI:36208"/>
        <dbReference type="ChEBI" id="CHEBI:145989"/>
        <dbReference type="ChEBI" id="CHEBI:456216"/>
        <dbReference type="EC" id="2.7.1.71"/>
    </reaction>
</comment>
<comment type="pathway">
    <text evidence="1 11">Metabolic intermediate biosynthesis; chorismate biosynthesis; chorismate from D-erythrose 4-phosphate and phosphoenolpyruvate: step 5/7.</text>
</comment>
<dbReference type="InterPro" id="IPR027417">
    <property type="entry name" value="P-loop_NTPase"/>
</dbReference>
<protein>
    <recommendedName>
        <fullName evidence="3 11">Shikimate kinase</fullName>
        <shortName evidence="11">SK</shortName>
        <ecNumber evidence="3 11">2.7.1.71</ecNumber>
    </recommendedName>
</protein>
<dbReference type="GO" id="GO:0005829">
    <property type="term" value="C:cytosol"/>
    <property type="evidence" value="ECO:0007669"/>
    <property type="project" value="TreeGrafter"/>
</dbReference>
<dbReference type="EMBL" id="JACHMB010000001">
    <property type="protein sequence ID" value="MBB5774980.1"/>
    <property type="molecule type" value="Genomic_DNA"/>
</dbReference>
<comment type="function">
    <text evidence="11">Catalyzes the specific phosphorylation of the 3-hydroxyl group of shikimic acid using ATP as a cosubstrate.</text>
</comment>
<name>A0A7W9G0I8_9ACTN</name>
<gene>
    <name evidence="11" type="primary">aroK</name>
    <name evidence="12" type="ORF">HD596_001736</name>
</gene>
<evidence type="ECO:0000256" key="6">
    <source>
        <dbReference type="ARBA" id="ARBA00022741"/>
    </source>
</evidence>
<comment type="similarity">
    <text evidence="2 11">Belongs to the shikimate kinase family.</text>
</comment>
<dbReference type="GO" id="GO:0009073">
    <property type="term" value="P:aromatic amino acid family biosynthetic process"/>
    <property type="evidence" value="ECO:0007669"/>
    <property type="project" value="UniProtKB-KW"/>
</dbReference>
<sequence length="369" mass="40116">MLIEVCGPDGAGKSTLVDGLRVRLRSSVRAYERIVRSESRNLLERVMLELGRPDAFSSREHELVVILDAIRQSHADLHVYRGSPHSHAFVTFYHCALLARLHERGLAADEALRHLLRSLPPPDLSLRLTVEPETALDRIRNRVKGDDVLSAPEPLARLRDRVHAYELAGRELPYEQVTLDSAQCPEQVAAQARALLVRPYAVLIGMPGAGKSTIGRLLADSLGLPFADSDQLVEERTGQTIPDLFAAEGEDAFRKLETEVIADALSAFNGVLALGGGAVVTDATRQALLSSAAPVVLLRASVASLHERVGDGAGRPLLAGDPRARLLELEAVREPYYRIVAGLTVDTDQRTPAQVAATVRMLLATNRRG</sequence>
<evidence type="ECO:0000256" key="8">
    <source>
        <dbReference type="ARBA" id="ARBA00022840"/>
    </source>
</evidence>
<evidence type="ECO:0000256" key="10">
    <source>
        <dbReference type="ARBA" id="ARBA00048567"/>
    </source>
</evidence>
<keyword evidence="8 11" id="KW-0067">ATP-binding</keyword>
<dbReference type="Pfam" id="PF01202">
    <property type="entry name" value="SKI"/>
    <property type="match status" value="1"/>
</dbReference>
<proteinExistence type="inferred from homology"/>
<keyword evidence="11" id="KW-0963">Cytoplasm</keyword>
<dbReference type="GO" id="GO:0000287">
    <property type="term" value="F:magnesium ion binding"/>
    <property type="evidence" value="ECO:0007669"/>
    <property type="project" value="UniProtKB-UniRule"/>
</dbReference>
<organism evidence="12 13">
    <name type="scientific">Nonomuraea jabiensis</name>
    <dbReference type="NCBI Taxonomy" id="882448"/>
    <lineage>
        <taxon>Bacteria</taxon>
        <taxon>Bacillati</taxon>
        <taxon>Actinomycetota</taxon>
        <taxon>Actinomycetes</taxon>
        <taxon>Streptosporangiales</taxon>
        <taxon>Streptosporangiaceae</taxon>
        <taxon>Nonomuraea</taxon>
    </lineage>
</organism>
<feature type="binding site" evidence="11">
    <location>
        <begin position="208"/>
        <end position="213"/>
    </location>
    <ligand>
        <name>ATP</name>
        <dbReference type="ChEBI" id="CHEBI:30616"/>
    </ligand>
</feature>